<evidence type="ECO:0000256" key="1">
    <source>
        <dbReference type="ARBA" id="ARBA00008956"/>
    </source>
</evidence>
<reference evidence="11" key="4">
    <citation type="journal article" date="2018" name="Nat. Plants">
        <title>Whole-genome landscape of Medicago truncatula symbiotic genes.</title>
        <authorList>
            <person name="Pecrix Y."/>
            <person name="Staton S.E."/>
            <person name="Sallet E."/>
            <person name="Lelandais-Briere C."/>
            <person name="Moreau S."/>
            <person name="Carrere S."/>
            <person name="Blein T."/>
            <person name="Jardinaud M.F."/>
            <person name="Latrasse D."/>
            <person name="Zouine M."/>
            <person name="Zahm M."/>
            <person name="Kreplak J."/>
            <person name="Mayjonade B."/>
            <person name="Satge C."/>
            <person name="Perez M."/>
            <person name="Cauet S."/>
            <person name="Marande W."/>
            <person name="Chantry-Darmon C."/>
            <person name="Lopez-Roques C."/>
            <person name="Bouchez O."/>
            <person name="Berard A."/>
            <person name="Debelle F."/>
            <person name="Munos S."/>
            <person name="Bendahmane A."/>
            <person name="Berges H."/>
            <person name="Niebel A."/>
            <person name="Buitink J."/>
            <person name="Frugier F."/>
            <person name="Benhamed M."/>
            <person name="Crespi M."/>
            <person name="Gouzy J."/>
            <person name="Gamas P."/>
        </authorList>
    </citation>
    <scope>NUCLEOTIDE SEQUENCE [LARGE SCALE GENOMIC DNA]</scope>
    <source>
        <strain evidence="11">cv. Jemalong A17</strain>
    </source>
</reference>
<keyword evidence="10" id="KW-1185">Reference proteome</keyword>
<dbReference type="GO" id="GO:0009908">
    <property type="term" value="P:flower development"/>
    <property type="evidence" value="ECO:0007669"/>
    <property type="project" value="UniProtKB-KW"/>
</dbReference>
<accession>G7K4D6</accession>
<feature type="compositionally biased region" description="Polar residues" evidence="6">
    <location>
        <begin position="72"/>
        <end position="93"/>
    </location>
</feature>
<dbReference type="Proteomes" id="UP000002051">
    <property type="component" value="Chromosome 5"/>
</dbReference>
<reference evidence="7 10" key="1">
    <citation type="journal article" date="2011" name="Nature">
        <title>The Medicago genome provides insight into the evolution of rhizobial symbioses.</title>
        <authorList>
            <person name="Young N.D."/>
            <person name="Debelle F."/>
            <person name="Oldroyd G.E."/>
            <person name="Geurts R."/>
            <person name="Cannon S.B."/>
            <person name="Udvardi M.K."/>
            <person name="Benedito V.A."/>
            <person name="Mayer K.F."/>
            <person name="Gouzy J."/>
            <person name="Schoof H."/>
            <person name="Van de Peer Y."/>
            <person name="Proost S."/>
            <person name="Cook D.R."/>
            <person name="Meyers B.C."/>
            <person name="Spannagl M."/>
            <person name="Cheung F."/>
            <person name="De Mita S."/>
            <person name="Krishnakumar V."/>
            <person name="Gundlach H."/>
            <person name="Zhou S."/>
            <person name="Mudge J."/>
            <person name="Bharti A.K."/>
            <person name="Murray J.D."/>
            <person name="Naoumkina M.A."/>
            <person name="Rosen B."/>
            <person name="Silverstein K.A."/>
            <person name="Tang H."/>
            <person name="Rombauts S."/>
            <person name="Zhao P.X."/>
            <person name="Zhou P."/>
            <person name="Barbe V."/>
            <person name="Bardou P."/>
            <person name="Bechner M."/>
            <person name="Bellec A."/>
            <person name="Berger A."/>
            <person name="Berges H."/>
            <person name="Bidwell S."/>
            <person name="Bisseling T."/>
            <person name="Choisne N."/>
            <person name="Couloux A."/>
            <person name="Denny R."/>
            <person name="Deshpande S."/>
            <person name="Dai X."/>
            <person name="Doyle J.J."/>
            <person name="Dudez A.M."/>
            <person name="Farmer A.D."/>
            <person name="Fouteau S."/>
            <person name="Franken C."/>
            <person name="Gibelin C."/>
            <person name="Gish J."/>
            <person name="Goldstein S."/>
            <person name="Gonzalez A.J."/>
            <person name="Green P.J."/>
            <person name="Hallab A."/>
            <person name="Hartog M."/>
            <person name="Hua A."/>
            <person name="Humphray S.J."/>
            <person name="Jeong D.H."/>
            <person name="Jing Y."/>
            <person name="Jocker A."/>
            <person name="Kenton S.M."/>
            <person name="Kim D.J."/>
            <person name="Klee K."/>
            <person name="Lai H."/>
            <person name="Lang C."/>
            <person name="Lin S."/>
            <person name="Macmil S.L."/>
            <person name="Magdelenat G."/>
            <person name="Matthews L."/>
            <person name="McCorrison J."/>
            <person name="Monaghan E.L."/>
            <person name="Mun J.H."/>
            <person name="Najar F.Z."/>
            <person name="Nicholson C."/>
            <person name="Noirot C."/>
            <person name="O'Bleness M."/>
            <person name="Paule C.R."/>
            <person name="Poulain J."/>
            <person name="Prion F."/>
            <person name="Qin B."/>
            <person name="Qu C."/>
            <person name="Retzel E.F."/>
            <person name="Riddle C."/>
            <person name="Sallet E."/>
            <person name="Samain S."/>
            <person name="Samson N."/>
            <person name="Sanders I."/>
            <person name="Saurat O."/>
            <person name="Scarpelli C."/>
            <person name="Schiex T."/>
            <person name="Segurens B."/>
            <person name="Severin A.J."/>
            <person name="Sherrier D.J."/>
            <person name="Shi R."/>
            <person name="Sims S."/>
            <person name="Singer S.R."/>
            <person name="Sinharoy S."/>
            <person name="Sterck L."/>
            <person name="Viollet A."/>
            <person name="Wang B.B."/>
            <person name="Wang K."/>
            <person name="Wang M."/>
            <person name="Wang X."/>
            <person name="Warfsmann J."/>
            <person name="Weissenbach J."/>
            <person name="White D.D."/>
            <person name="White J.D."/>
            <person name="Wiley G.B."/>
            <person name="Wincker P."/>
            <person name="Xing Y."/>
            <person name="Yang L."/>
            <person name="Yao Z."/>
            <person name="Ying F."/>
            <person name="Zhai J."/>
            <person name="Zhou L."/>
            <person name="Zuber A."/>
            <person name="Denarie J."/>
            <person name="Dixon R.A."/>
            <person name="May G.D."/>
            <person name="Schwartz D.C."/>
            <person name="Rogers J."/>
            <person name="Quetier F."/>
            <person name="Town C.D."/>
            <person name="Roe B.A."/>
        </authorList>
    </citation>
    <scope>NUCLEOTIDE SEQUENCE [LARGE SCALE GENOMIC DNA]</scope>
    <source>
        <strain evidence="7">A17</strain>
        <strain evidence="9 10">cv. Jemalong A17</strain>
    </source>
</reference>
<evidence type="ECO:0000313" key="11">
    <source>
        <dbReference type="Proteomes" id="UP000265566"/>
    </source>
</evidence>
<dbReference type="PANTHER" id="PTHR31791:SF71">
    <property type="entry name" value="FRIGIDA-LIKE PROTEIN"/>
    <property type="match status" value="1"/>
</dbReference>
<comment type="similarity">
    <text evidence="1 5">Belongs to the Frigida family.</text>
</comment>
<evidence type="ECO:0000313" key="7">
    <source>
        <dbReference type="EMBL" id="AET00652.2"/>
    </source>
</evidence>
<gene>
    <name evidence="9" type="primary">11423505</name>
    <name evidence="7" type="ordered locus">MTR_5g094400</name>
    <name evidence="8" type="ORF">MtrunA17_Chr5g0445281</name>
</gene>
<dbReference type="GO" id="GO:0030154">
    <property type="term" value="P:cell differentiation"/>
    <property type="evidence" value="ECO:0007669"/>
    <property type="project" value="UniProtKB-KW"/>
</dbReference>
<feature type="compositionally biased region" description="Low complexity" evidence="6">
    <location>
        <begin position="94"/>
        <end position="107"/>
    </location>
</feature>
<feature type="compositionally biased region" description="Polar residues" evidence="6">
    <location>
        <begin position="554"/>
        <end position="563"/>
    </location>
</feature>
<dbReference type="eggNOG" id="ENOG502QUKS">
    <property type="taxonomic scope" value="Eukaryota"/>
</dbReference>
<sequence length="595" mass="65252">MTTTSKTISAALKLIDNKKENLKKAYDDLQSHSSHLSSFPLSWPDIDSHFTTLHNTLSQRFLHLQSLESQFQQNHNDPSISSSKLSTTKPKNQNFSSINNDPSSNSNPTIQNGAVSGSITHLEGLSALCKKNDGKGLRDFIRVNFKDKVTIKDELQIAFKCASNPADMVLDALDGVFGANAVVDGKELPRLNKRSCNFLFQQLRVFSPYVSFDVRKKAKRLFSLWKVNLVNDVHESCWTMAFLQFVAVYDFLPELNVGELAAYSATAATNDELPDLYQIIALSDRVQDVIQKLIERGKQILAVKFIFHFKLTEKTPPVPVLKAYVNDAEKLAKRLASEGKSLNEIKSREIHALKSVIKVIESYNLDSEFPRASIERRIEELSKQRKVGGKPVAPAFAAMPLQHPQQQLSGIKRPLTSAPFGPAPVLNNAGGTPSTIHQYQQPHFQSTSLLPEHPNPYMSMPPTTPFGMKAATPTVSSYTGPSTGPYGLDGVPMGPIGNLNQGGSHLNSSQPQVMPGYYVPMGPNGNLSQGGSHPNSSEPRVMPGYYATMGPSGNLDQGGSHPNPSEPQVMPGYYDSMSASGGYGLQHYYGTSYPQ</sequence>
<keyword evidence="2 5" id="KW-0217">Developmental protein</keyword>
<dbReference type="Gramene" id="rna33482">
    <property type="protein sequence ID" value="RHN57891.1"/>
    <property type="gene ID" value="gene33482"/>
</dbReference>
<dbReference type="HOGENOM" id="CLU_032433_0_0_1"/>
<reference evidence="9" key="3">
    <citation type="submission" date="2015-04" db="UniProtKB">
        <authorList>
            <consortium name="EnsemblPlants"/>
        </authorList>
    </citation>
    <scope>IDENTIFICATION</scope>
    <source>
        <strain evidence="9">cv. Jemalong A17</strain>
    </source>
</reference>
<protein>
    <recommendedName>
        <fullName evidence="5">FRIGIDA-like protein</fullName>
    </recommendedName>
</protein>
<dbReference type="AlphaFoldDB" id="G7K4D6"/>
<dbReference type="Pfam" id="PF07899">
    <property type="entry name" value="Frigida"/>
    <property type="match status" value="1"/>
</dbReference>
<dbReference type="PANTHER" id="PTHR31791">
    <property type="entry name" value="FRIGIDA-LIKE PROTEIN 3-RELATED"/>
    <property type="match status" value="1"/>
</dbReference>
<evidence type="ECO:0000256" key="3">
    <source>
        <dbReference type="ARBA" id="ARBA00022782"/>
    </source>
</evidence>
<evidence type="ECO:0000313" key="8">
    <source>
        <dbReference type="EMBL" id="RHN57891.1"/>
    </source>
</evidence>
<dbReference type="InterPro" id="IPR012474">
    <property type="entry name" value="Frigida"/>
</dbReference>
<feature type="region of interest" description="Disordered" evidence="6">
    <location>
        <begin position="72"/>
        <end position="112"/>
    </location>
</feature>
<dbReference type="PaxDb" id="3880-AET00652"/>
<reference evidence="7 10" key="2">
    <citation type="journal article" date="2014" name="BMC Genomics">
        <title>An improved genome release (version Mt4.0) for the model legume Medicago truncatula.</title>
        <authorList>
            <person name="Tang H."/>
            <person name="Krishnakumar V."/>
            <person name="Bidwell S."/>
            <person name="Rosen B."/>
            <person name="Chan A."/>
            <person name="Zhou S."/>
            <person name="Gentzbittel L."/>
            <person name="Childs K.L."/>
            <person name="Yandell M."/>
            <person name="Gundlach H."/>
            <person name="Mayer K.F."/>
            <person name="Schwartz D.C."/>
            <person name="Town C.D."/>
        </authorList>
    </citation>
    <scope>GENOME REANNOTATION</scope>
    <source>
        <strain evidence="9 10">cv. Jemalong A17</strain>
    </source>
</reference>
<dbReference type="STRING" id="3880.G7K4D6"/>
<dbReference type="EMBL" id="PSQE01000005">
    <property type="protein sequence ID" value="RHN57891.1"/>
    <property type="molecule type" value="Genomic_DNA"/>
</dbReference>
<reference evidence="8" key="5">
    <citation type="journal article" date="2018" name="Nat. Plants">
        <title>Whole-genome landscape of Medicago truncatula symbiotic genes.</title>
        <authorList>
            <person name="Pecrix Y."/>
            <person name="Gamas P."/>
            <person name="Carrere S."/>
        </authorList>
    </citation>
    <scope>NUCLEOTIDE SEQUENCE</scope>
    <source>
        <tissue evidence="8">Leaves</tissue>
    </source>
</reference>
<keyword evidence="3 5" id="KW-0221">Differentiation</keyword>
<keyword evidence="4 5" id="KW-0287">Flowering</keyword>
<dbReference type="EMBL" id="CM001221">
    <property type="protein sequence ID" value="AET00652.2"/>
    <property type="molecule type" value="Genomic_DNA"/>
</dbReference>
<accession>A0A0C3XUG3</accession>
<evidence type="ECO:0000256" key="4">
    <source>
        <dbReference type="ARBA" id="ARBA00023089"/>
    </source>
</evidence>
<feature type="region of interest" description="Disordered" evidence="6">
    <location>
        <begin position="549"/>
        <end position="569"/>
    </location>
</feature>
<name>G7K4D6_MEDTR</name>
<organism evidence="7 10">
    <name type="scientific">Medicago truncatula</name>
    <name type="common">Barrel medic</name>
    <name type="synonym">Medicago tribuloides</name>
    <dbReference type="NCBI Taxonomy" id="3880"/>
    <lineage>
        <taxon>Eukaryota</taxon>
        <taxon>Viridiplantae</taxon>
        <taxon>Streptophyta</taxon>
        <taxon>Embryophyta</taxon>
        <taxon>Tracheophyta</taxon>
        <taxon>Spermatophyta</taxon>
        <taxon>Magnoliopsida</taxon>
        <taxon>eudicotyledons</taxon>
        <taxon>Gunneridae</taxon>
        <taxon>Pentapetalae</taxon>
        <taxon>rosids</taxon>
        <taxon>fabids</taxon>
        <taxon>Fabales</taxon>
        <taxon>Fabaceae</taxon>
        <taxon>Papilionoideae</taxon>
        <taxon>50 kb inversion clade</taxon>
        <taxon>NPAAA clade</taxon>
        <taxon>Hologalegina</taxon>
        <taxon>IRL clade</taxon>
        <taxon>Trifolieae</taxon>
        <taxon>Medicago</taxon>
    </lineage>
</organism>
<evidence type="ECO:0000256" key="2">
    <source>
        <dbReference type="ARBA" id="ARBA00022473"/>
    </source>
</evidence>
<evidence type="ECO:0000256" key="6">
    <source>
        <dbReference type="SAM" id="MobiDB-lite"/>
    </source>
</evidence>
<dbReference type="OrthoDB" id="1166059at2759"/>
<dbReference type="Proteomes" id="UP000265566">
    <property type="component" value="Chromosome 5"/>
</dbReference>
<dbReference type="KEGG" id="mtr:11423505"/>
<evidence type="ECO:0000313" key="10">
    <source>
        <dbReference type="Proteomes" id="UP000002051"/>
    </source>
</evidence>
<evidence type="ECO:0000256" key="5">
    <source>
        <dbReference type="RuleBase" id="RU364012"/>
    </source>
</evidence>
<proteinExistence type="inferred from homology"/>
<evidence type="ECO:0000313" key="9">
    <source>
        <dbReference type="EnsemblPlants" id="AET00652"/>
    </source>
</evidence>
<dbReference type="EnsemblPlants" id="AET00652">
    <property type="protein sequence ID" value="AET00652"/>
    <property type="gene ID" value="MTR_5g094400"/>
</dbReference>